<accession>A0A8J7PKE4</accession>
<comment type="caution">
    <text evidence="2">The sequence shown here is derived from an EMBL/GenBank/DDBJ whole genome shotgun (WGS) entry which is preliminary data.</text>
</comment>
<reference evidence="2" key="1">
    <citation type="submission" date="2021-02" db="EMBL/GenBank/DDBJ databases">
        <title>Thiocyanate and organic carbon inputs drive convergent selection for specific autotrophic Afipia and Thiobacillus strains within complex microbiomes.</title>
        <authorList>
            <person name="Huddy R.J."/>
            <person name="Sachdeva R."/>
            <person name="Kadzinga F."/>
            <person name="Kantor R.S."/>
            <person name="Harrison S.T.L."/>
            <person name="Banfield J.F."/>
        </authorList>
    </citation>
    <scope>NUCLEOTIDE SEQUENCE</scope>
    <source>
        <strain evidence="2">SCN18_10_11_15_R4_P_38_20</strain>
    </source>
</reference>
<dbReference type="SUPFAM" id="SSF52540">
    <property type="entry name" value="P-loop containing nucleoside triphosphate hydrolases"/>
    <property type="match status" value="1"/>
</dbReference>
<keyword evidence="1" id="KW-1133">Transmembrane helix</keyword>
<dbReference type="EMBL" id="JAFKGL010000023">
    <property type="protein sequence ID" value="MBN9413432.1"/>
    <property type="molecule type" value="Genomic_DNA"/>
</dbReference>
<keyword evidence="1" id="KW-0812">Transmembrane</keyword>
<dbReference type="InterPro" id="IPR027417">
    <property type="entry name" value="P-loop_NTPase"/>
</dbReference>
<feature type="transmembrane region" description="Helical" evidence="1">
    <location>
        <begin position="431"/>
        <end position="449"/>
    </location>
</feature>
<dbReference type="Proteomes" id="UP000664414">
    <property type="component" value="Unassembled WGS sequence"/>
</dbReference>
<dbReference type="Gene3D" id="3.40.50.300">
    <property type="entry name" value="P-loop containing nucleotide triphosphate hydrolases"/>
    <property type="match status" value="1"/>
</dbReference>
<keyword evidence="1" id="KW-0472">Membrane</keyword>
<protein>
    <submittedName>
        <fullName evidence="2">Uncharacterized protein</fullName>
    </submittedName>
</protein>
<evidence type="ECO:0000313" key="2">
    <source>
        <dbReference type="EMBL" id="MBN9413432.1"/>
    </source>
</evidence>
<name>A0A8J7PKE4_9PROT</name>
<organism evidence="2 3">
    <name type="scientific">Candidatus Paracaedimonas acanthamoebae</name>
    <dbReference type="NCBI Taxonomy" id="244581"/>
    <lineage>
        <taxon>Bacteria</taxon>
        <taxon>Pseudomonadati</taxon>
        <taxon>Pseudomonadota</taxon>
        <taxon>Alphaproteobacteria</taxon>
        <taxon>Holosporales</taxon>
        <taxon>Caedimonadaceae</taxon>
        <taxon>Candidatus Paracaedimonas</taxon>
    </lineage>
</organism>
<evidence type="ECO:0000256" key="1">
    <source>
        <dbReference type="SAM" id="Phobius"/>
    </source>
</evidence>
<sequence>MSVVKPVMLIVAQYEADLERDRLKKGIKSEPINKQEEQYVINKSLISKELQEVIEKALIQSRKRGFSINNISDFLDEALLLPTIPKSLLSPNNRAQDLHLIMKRFEDDSFFRGFTTSVRKDLKSVIASLAYASADIGTHEVPLKNFYYFWGDAGMGKSLSARNLALFLDLPYYEAYIRSETDLSQGGLEGSTWYRPDANIGWVARPLLAKDSQGRTYKNSILIINDFDRILLNNSGRGGAALGFLLDYLDALKKYFYSPYFRSSIDISRLTIILSGNKPIPEGDGGPTDTYAALRTRLKRIHFTGFDEETTKKILESYSQDVISHFYLSSHATSPEQNQLFIDYLTTKTLRDSSSSSMRKLKNLLHETALTTKLALIDNEDTNFMHDYLQKIPPQNLDAQVPQKVRPFSNFVNNLKGDISMASGLLYKHPIIIVPIISFLFYIHMLFIGI</sequence>
<dbReference type="AlphaFoldDB" id="A0A8J7PKE4"/>
<evidence type="ECO:0000313" key="3">
    <source>
        <dbReference type="Proteomes" id="UP000664414"/>
    </source>
</evidence>
<gene>
    <name evidence="2" type="ORF">J0H12_05875</name>
</gene>
<proteinExistence type="predicted"/>